<keyword evidence="1" id="KW-0472">Membrane</keyword>
<evidence type="ECO:0000313" key="2">
    <source>
        <dbReference type="EMBL" id="MXU82676.1"/>
    </source>
</evidence>
<keyword evidence="1" id="KW-1133">Transmembrane helix</keyword>
<evidence type="ECO:0000256" key="1">
    <source>
        <dbReference type="SAM" id="Phobius"/>
    </source>
</evidence>
<name>A0A6B0U2W7_IXORI</name>
<keyword evidence="1" id="KW-0812">Transmembrane</keyword>
<feature type="transmembrane region" description="Helical" evidence="1">
    <location>
        <begin position="6"/>
        <end position="24"/>
    </location>
</feature>
<proteinExistence type="predicted"/>
<dbReference type="EMBL" id="GIFC01000593">
    <property type="protein sequence ID" value="MXU82676.1"/>
    <property type="molecule type" value="Transcribed_RNA"/>
</dbReference>
<dbReference type="AlphaFoldDB" id="A0A6B0U2W7"/>
<reference evidence="2" key="1">
    <citation type="submission" date="2019-12" db="EMBL/GenBank/DDBJ databases">
        <title>An insight into the sialome of adult female Ixodes ricinus ticks feeding for 6 days.</title>
        <authorList>
            <person name="Perner J."/>
            <person name="Ribeiro J.M.C."/>
        </authorList>
    </citation>
    <scope>NUCLEOTIDE SEQUENCE</scope>
    <source>
        <strain evidence="2">Semi-engorged</strain>
        <tissue evidence="2">Salivary glands</tissue>
    </source>
</reference>
<protein>
    <submittedName>
        <fullName evidence="2">Putative secreted protein</fullName>
    </submittedName>
</protein>
<sequence length="70" mass="8052">MLFFNISMAVVTSFVSFLIWAQCIRRTRQKADTFCLTRPSSPNTLRQLAVGNKNKSYTYKRTLAETNTTL</sequence>
<accession>A0A6B0U2W7</accession>
<organism evidence="2">
    <name type="scientific">Ixodes ricinus</name>
    <name type="common">Common tick</name>
    <name type="synonym">Acarus ricinus</name>
    <dbReference type="NCBI Taxonomy" id="34613"/>
    <lineage>
        <taxon>Eukaryota</taxon>
        <taxon>Metazoa</taxon>
        <taxon>Ecdysozoa</taxon>
        <taxon>Arthropoda</taxon>
        <taxon>Chelicerata</taxon>
        <taxon>Arachnida</taxon>
        <taxon>Acari</taxon>
        <taxon>Parasitiformes</taxon>
        <taxon>Ixodida</taxon>
        <taxon>Ixodoidea</taxon>
        <taxon>Ixodidae</taxon>
        <taxon>Ixodinae</taxon>
        <taxon>Ixodes</taxon>
    </lineage>
</organism>